<keyword evidence="2" id="KW-1133">Transmembrane helix</keyword>
<feature type="region of interest" description="Disordered" evidence="1">
    <location>
        <begin position="43"/>
        <end position="62"/>
    </location>
</feature>
<feature type="transmembrane region" description="Helical" evidence="2">
    <location>
        <begin position="5"/>
        <end position="25"/>
    </location>
</feature>
<comment type="caution">
    <text evidence="3">The sequence shown here is derived from an EMBL/GenBank/DDBJ whole genome shotgun (WGS) entry which is preliminary data.</text>
</comment>
<evidence type="ECO:0000313" key="3">
    <source>
        <dbReference type="EMBL" id="OGG79897.1"/>
    </source>
</evidence>
<sequence>MKRTLIIGAAVIAFVGIGVLIYFYFFAKAPALTTTPGSFPVAGEGTVPGTSGATGEGGPSAPAPVSISPRLVKISAGPVVPGEAVINTQLATASSTEETVVNYLARESGNVFSYSTNTKTLRRISNKTLPGIESAAWLPDGSAAFVRYLSGAQFSTINTYALSASSSNSFFLSQNLADIAVSSAGILTLASGVNGSVASLLRHDGTNPIQVFTTPLSAIRISFLGKSKYLAYTKPSGALPGAAFLVDAGHFSRIAGPKSGLVALASPLGKWVLVSSASGSALQMELVDPATGETLPLPVATIADKCVWAADDLTIYCGIPVSPPSGARYPDDWYQGAVHFSDRIWKIDTKGRYAQLVLDFPKETKGDLDAEALALDPANTTLVFVNKNDSSLWAYSL</sequence>
<dbReference type="SUPFAM" id="SSF82171">
    <property type="entry name" value="DPP6 N-terminal domain-like"/>
    <property type="match status" value="1"/>
</dbReference>
<evidence type="ECO:0000313" key="4">
    <source>
        <dbReference type="Proteomes" id="UP000178919"/>
    </source>
</evidence>
<dbReference type="EMBL" id="MFMJ01000006">
    <property type="protein sequence ID" value="OGG79897.1"/>
    <property type="molecule type" value="Genomic_DNA"/>
</dbReference>
<protein>
    <recommendedName>
        <fullName evidence="5">Protein TolB</fullName>
    </recommendedName>
</protein>
<proteinExistence type="predicted"/>
<dbReference type="AlphaFoldDB" id="A0A1F6F207"/>
<dbReference type="Proteomes" id="UP000178919">
    <property type="component" value="Unassembled WGS sequence"/>
</dbReference>
<keyword evidence="2" id="KW-0472">Membrane</keyword>
<evidence type="ECO:0000256" key="2">
    <source>
        <dbReference type="SAM" id="Phobius"/>
    </source>
</evidence>
<name>A0A1F6F207_9BACT</name>
<reference evidence="3 4" key="1">
    <citation type="journal article" date="2016" name="Nat. Commun.">
        <title>Thousands of microbial genomes shed light on interconnected biogeochemical processes in an aquifer system.</title>
        <authorList>
            <person name="Anantharaman K."/>
            <person name="Brown C.T."/>
            <person name="Hug L.A."/>
            <person name="Sharon I."/>
            <person name="Castelle C.J."/>
            <person name="Probst A.J."/>
            <person name="Thomas B.C."/>
            <person name="Singh A."/>
            <person name="Wilkins M.J."/>
            <person name="Karaoz U."/>
            <person name="Brodie E.L."/>
            <person name="Williams K.H."/>
            <person name="Hubbard S.S."/>
            <person name="Banfield J.F."/>
        </authorList>
    </citation>
    <scope>NUCLEOTIDE SEQUENCE [LARGE SCALE GENOMIC DNA]</scope>
</reference>
<accession>A0A1F6F207</accession>
<keyword evidence="2" id="KW-0812">Transmembrane</keyword>
<evidence type="ECO:0000256" key="1">
    <source>
        <dbReference type="SAM" id="MobiDB-lite"/>
    </source>
</evidence>
<evidence type="ECO:0008006" key="5">
    <source>
        <dbReference type="Google" id="ProtNLM"/>
    </source>
</evidence>
<gene>
    <name evidence="3" type="ORF">A3J11_01605</name>
</gene>
<organism evidence="3 4">
    <name type="scientific">Candidatus Kaiserbacteria bacterium RIFCSPLOWO2_02_FULL_55_12</name>
    <dbReference type="NCBI Taxonomy" id="1798522"/>
    <lineage>
        <taxon>Bacteria</taxon>
        <taxon>Candidatus Kaiseribacteriota</taxon>
    </lineage>
</organism>